<accession>A0A1M6DYM7</accession>
<dbReference type="PANTHER" id="PTHR35841:SF1">
    <property type="entry name" value="PHOSPHONATES-BINDING PERIPLASMIC PROTEIN"/>
    <property type="match status" value="1"/>
</dbReference>
<keyword evidence="2" id="KW-1185">Reference proteome</keyword>
<protein>
    <submittedName>
        <fullName evidence="1">ABC transporter, phosphonate, substrate-binding protein</fullName>
    </submittedName>
</protein>
<dbReference type="OrthoDB" id="7353682at2"/>
<evidence type="ECO:0000313" key="2">
    <source>
        <dbReference type="Proteomes" id="UP000183982"/>
    </source>
</evidence>
<dbReference type="PANTHER" id="PTHR35841">
    <property type="entry name" value="PHOSPHONATES-BINDING PERIPLASMIC PROTEIN"/>
    <property type="match status" value="1"/>
</dbReference>
<sequence length="244" mass="26535">MIAMLGMYDRPETAAANDRLWQAIRGNLGFGPVALTRDRDFFDIWRARDLVFAQTCGMPFRLELHARVQLVGTPDYGLPDCPPGFYNSVIVARRDAGDVTLTELCDGVFAYNEPVSQSGWAAPMVHMQALGLTPNQTLQTGAHILSAQAVATGKADFAALDALTWALIQRYDAFADDLQVIAKTTPTPTLPFITGPGQRVDVIRAATIKAIANLTDADRSTLCLWGLTEIPASDYLAVPNPRKT</sequence>
<dbReference type="SUPFAM" id="SSF53850">
    <property type="entry name" value="Periplasmic binding protein-like II"/>
    <property type="match status" value="1"/>
</dbReference>
<dbReference type="EMBL" id="FQZQ01000003">
    <property type="protein sequence ID" value="SHI78367.1"/>
    <property type="molecule type" value="Genomic_DNA"/>
</dbReference>
<proteinExistence type="predicted"/>
<dbReference type="STRING" id="1470563.SAMN05444000_10351"/>
<dbReference type="Pfam" id="PF12974">
    <property type="entry name" value="Phosphonate-bd"/>
    <property type="match status" value="1"/>
</dbReference>
<evidence type="ECO:0000313" key="1">
    <source>
        <dbReference type="EMBL" id="SHI78367.1"/>
    </source>
</evidence>
<reference evidence="2" key="1">
    <citation type="submission" date="2016-11" db="EMBL/GenBank/DDBJ databases">
        <authorList>
            <person name="Varghese N."/>
            <person name="Submissions S."/>
        </authorList>
    </citation>
    <scope>NUCLEOTIDE SEQUENCE [LARGE SCALE GENOMIC DNA]</scope>
    <source>
        <strain evidence="2">DSM 100564</strain>
    </source>
</reference>
<dbReference type="Proteomes" id="UP000183982">
    <property type="component" value="Unassembled WGS sequence"/>
</dbReference>
<dbReference type="Gene3D" id="3.40.190.10">
    <property type="entry name" value="Periplasmic binding protein-like II"/>
    <property type="match status" value="1"/>
</dbReference>
<gene>
    <name evidence="1" type="ORF">SAMN05444000_10351</name>
</gene>
<dbReference type="RefSeq" id="WP_073249376.1">
    <property type="nucleotide sequence ID" value="NZ_FQZQ01000003.1"/>
</dbReference>
<organism evidence="1 2">
    <name type="scientific">Shimia gijangensis</name>
    <dbReference type="NCBI Taxonomy" id="1470563"/>
    <lineage>
        <taxon>Bacteria</taxon>
        <taxon>Pseudomonadati</taxon>
        <taxon>Pseudomonadota</taxon>
        <taxon>Alphaproteobacteria</taxon>
        <taxon>Rhodobacterales</taxon>
        <taxon>Roseobacteraceae</taxon>
    </lineage>
</organism>
<name>A0A1M6DYM7_9RHOB</name>
<dbReference type="AlphaFoldDB" id="A0A1M6DYM7"/>